<gene>
    <name evidence="3" type="ORF">SCARUB_02568</name>
</gene>
<name>A0A1E3X9M0_9BACT</name>
<feature type="domain" description="LysM" evidence="2">
    <location>
        <begin position="142"/>
        <end position="191"/>
    </location>
</feature>
<comment type="caution">
    <text evidence="3">The sequence shown here is derived from an EMBL/GenBank/DDBJ whole genome shotgun (WGS) entry which is preliminary data.</text>
</comment>
<feature type="domain" description="LysM" evidence="2">
    <location>
        <begin position="224"/>
        <end position="273"/>
    </location>
</feature>
<evidence type="ECO:0000313" key="3">
    <source>
        <dbReference type="EMBL" id="ODS32320.1"/>
    </source>
</evidence>
<keyword evidence="1" id="KW-0812">Transmembrane</keyword>
<dbReference type="PANTHER" id="PTHR34700:SF4">
    <property type="entry name" value="PHAGE-LIKE ELEMENT PBSX PROTEIN XKDP"/>
    <property type="match status" value="1"/>
</dbReference>
<accession>A0A1E3X9M0</accession>
<sequence>MRRDTQIGIIVGAVILVIIGVFLSTRSSVEKPETPELILSEKDISNSEIEEIDISEIIKESKTETVEKATSAEDSIEKSQIKEELAKETLAEQPAKYETLVEGKWEGVETEAIEPVEVISETPVAESPIEQQTASVDIHGETIHKVKSNDNLFKIAREYYGDEAKWKRIYEANKDNMLDPDALYIDQELLIPDITLVKKEKESQVYETIPLEEKPDKEISTSVRTHTVEPGDTLYNLARKYYDDPVMWKKILDANEDTIEDKSLLNTGQTLIIPE</sequence>
<dbReference type="Gene3D" id="3.10.350.10">
    <property type="entry name" value="LysM domain"/>
    <property type="match status" value="2"/>
</dbReference>
<dbReference type="PROSITE" id="PS51782">
    <property type="entry name" value="LYSM"/>
    <property type="match status" value="2"/>
</dbReference>
<dbReference type="AlphaFoldDB" id="A0A1E3X9M0"/>
<dbReference type="InterPro" id="IPR052196">
    <property type="entry name" value="Bact_Kbp"/>
</dbReference>
<dbReference type="PANTHER" id="PTHR34700">
    <property type="entry name" value="POTASSIUM BINDING PROTEIN KBP"/>
    <property type="match status" value="1"/>
</dbReference>
<feature type="transmembrane region" description="Helical" evidence="1">
    <location>
        <begin position="7"/>
        <end position="25"/>
    </location>
</feature>
<dbReference type="CDD" id="cd00118">
    <property type="entry name" value="LysM"/>
    <property type="match status" value="2"/>
</dbReference>
<dbReference type="EMBL" id="MAYW01000068">
    <property type="protein sequence ID" value="ODS32320.1"/>
    <property type="molecule type" value="Genomic_DNA"/>
</dbReference>
<protein>
    <recommendedName>
        <fullName evidence="2">LysM domain-containing protein</fullName>
    </recommendedName>
</protein>
<dbReference type="InterPro" id="IPR036779">
    <property type="entry name" value="LysM_dom_sf"/>
</dbReference>
<evidence type="ECO:0000313" key="4">
    <source>
        <dbReference type="Proteomes" id="UP000094056"/>
    </source>
</evidence>
<dbReference type="Proteomes" id="UP000094056">
    <property type="component" value="Unassembled WGS sequence"/>
</dbReference>
<proteinExistence type="predicted"/>
<evidence type="ECO:0000259" key="2">
    <source>
        <dbReference type="PROSITE" id="PS51782"/>
    </source>
</evidence>
<keyword evidence="1" id="KW-1133">Transmembrane helix</keyword>
<dbReference type="SUPFAM" id="SSF54106">
    <property type="entry name" value="LysM domain"/>
    <property type="match status" value="2"/>
</dbReference>
<dbReference type="SMART" id="SM00257">
    <property type="entry name" value="LysM"/>
    <property type="match status" value="2"/>
</dbReference>
<keyword evidence="1" id="KW-0472">Membrane</keyword>
<reference evidence="3 4" key="1">
    <citation type="submission" date="2016-07" db="EMBL/GenBank/DDBJ databases">
        <title>Draft genome of Scalindua rubra, obtained from a brine-seawater interface in the Red Sea, sheds light on salt adaptation in anammox bacteria.</title>
        <authorList>
            <person name="Speth D.R."/>
            <person name="Lagkouvardos I."/>
            <person name="Wang Y."/>
            <person name="Qian P.-Y."/>
            <person name="Dutilh B.E."/>
            <person name="Jetten M.S."/>
        </authorList>
    </citation>
    <scope>NUCLEOTIDE SEQUENCE [LARGE SCALE GENOMIC DNA]</scope>
    <source>
        <strain evidence="3">BSI-1</strain>
    </source>
</reference>
<evidence type="ECO:0000256" key="1">
    <source>
        <dbReference type="SAM" id="Phobius"/>
    </source>
</evidence>
<organism evidence="3 4">
    <name type="scientific">Candidatus Scalindua rubra</name>
    <dbReference type="NCBI Taxonomy" id="1872076"/>
    <lineage>
        <taxon>Bacteria</taxon>
        <taxon>Pseudomonadati</taxon>
        <taxon>Planctomycetota</taxon>
        <taxon>Candidatus Brocadiia</taxon>
        <taxon>Candidatus Brocadiales</taxon>
        <taxon>Candidatus Scalinduaceae</taxon>
        <taxon>Candidatus Scalindua</taxon>
    </lineage>
</organism>
<dbReference type="InterPro" id="IPR018392">
    <property type="entry name" value="LysM"/>
</dbReference>
<dbReference type="Pfam" id="PF01476">
    <property type="entry name" value="LysM"/>
    <property type="match status" value="2"/>
</dbReference>